<reference evidence="1 2" key="1">
    <citation type="submission" date="2024-06" db="EMBL/GenBank/DDBJ databases">
        <title>The Natural Products Discovery Center: Release of the First 8490 Sequenced Strains for Exploring Actinobacteria Biosynthetic Diversity.</title>
        <authorList>
            <person name="Kalkreuter E."/>
            <person name="Kautsar S.A."/>
            <person name="Yang D."/>
            <person name="Bader C.D."/>
            <person name="Teijaro C.N."/>
            <person name="Fluegel L."/>
            <person name="Davis C.M."/>
            <person name="Simpson J.R."/>
            <person name="Lauterbach L."/>
            <person name="Steele A.D."/>
            <person name="Gui C."/>
            <person name="Meng S."/>
            <person name="Li G."/>
            <person name="Viehrig K."/>
            <person name="Ye F."/>
            <person name="Su P."/>
            <person name="Kiefer A.F."/>
            <person name="Nichols A."/>
            <person name="Cepeda A.J."/>
            <person name="Yan W."/>
            <person name="Fan B."/>
            <person name="Jiang Y."/>
            <person name="Adhikari A."/>
            <person name="Zheng C.-J."/>
            <person name="Schuster L."/>
            <person name="Cowan T.M."/>
            <person name="Smanski M.J."/>
            <person name="Chevrette M.G."/>
            <person name="De Carvalho L.P.S."/>
            <person name="Shen B."/>
        </authorList>
    </citation>
    <scope>NUCLEOTIDE SEQUENCE [LARGE SCALE GENOMIC DNA]</scope>
    <source>
        <strain evidence="1 2">NPDC020594</strain>
    </source>
</reference>
<accession>A0ABV3APQ1</accession>
<evidence type="ECO:0000313" key="1">
    <source>
        <dbReference type="EMBL" id="MEU5713918.1"/>
    </source>
</evidence>
<dbReference type="EMBL" id="JBFAEG010000064">
    <property type="protein sequence ID" value="MEU5713918.1"/>
    <property type="molecule type" value="Genomic_DNA"/>
</dbReference>
<keyword evidence="2" id="KW-1185">Reference proteome</keyword>
<sequence>MARDRCAPHRTTAFRGVLHDVRTGRCGVRIEGLAHADGLQLGTYRIDDPGRLFRTVGANCAPRYL</sequence>
<organism evidence="1 2">
    <name type="scientific">Streptomyces flaveolus</name>
    <dbReference type="NCBI Taxonomy" id="67297"/>
    <lineage>
        <taxon>Bacteria</taxon>
        <taxon>Bacillati</taxon>
        <taxon>Actinomycetota</taxon>
        <taxon>Actinomycetes</taxon>
        <taxon>Kitasatosporales</taxon>
        <taxon>Streptomycetaceae</taxon>
        <taxon>Streptomyces</taxon>
    </lineage>
</organism>
<comment type="caution">
    <text evidence="1">The sequence shown here is derived from an EMBL/GenBank/DDBJ whole genome shotgun (WGS) entry which is preliminary data.</text>
</comment>
<name>A0ABV3APQ1_9ACTN</name>
<gene>
    <name evidence="1" type="ORF">AB0H04_45240</name>
</gene>
<proteinExistence type="predicted"/>
<dbReference type="Proteomes" id="UP001551011">
    <property type="component" value="Unassembled WGS sequence"/>
</dbReference>
<dbReference type="RefSeq" id="WP_209439613.1">
    <property type="nucleotide sequence ID" value="NZ_JBFAEG010000064.1"/>
</dbReference>
<evidence type="ECO:0000313" key="2">
    <source>
        <dbReference type="Proteomes" id="UP001551011"/>
    </source>
</evidence>
<protein>
    <submittedName>
        <fullName evidence="1">Uncharacterized protein</fullName>
    </submittedName>
</protein>